<evidence type="ECO:0000313" key="3">
    <source>
        <dbReference type="EMBL" id="CAF3592576.1"/>
    </source>
</evidence>
<comment type="caution">
    <text evidence="2">The sequence shown here is derived from an EMBL/GenBank/DDBJ whole genome shotgun (WGS) entry which is preliminary data.</text>
</comment>
<dbReference type="AlphaFoldDB" id="A0A814UJZ3"/>
<dbReference type="Proteomes" id="UP000663829">
    <property type="component" value="Unassembled WGS sequence"/>
</dbReference>
<accession>A0A814UJZ3</accession>
<protein>
    <submittedName>
        <fullName evidence="2">Uncharacterized protein</fullName>
    </submittedName>
</protein>
<gene>
    <name evidence="2" type="ORF">GPM918_LOCUS22415</name>
    <name evidence="1" type="ORF">OVA965_LOCUS5038</name>
    <name evidence="4" type="ORF">SRO942_LOCUS22410</name>
    <name evidence="3" type="ORF">TMI583_LOCUS5036</name>
</gene>
<dbReference type="Proteomes" id="UP000681722">
    <property type="component" value="Unassembled WGS sequence"/>
</dbReference>
<dbReference type="EMBL" id="CAJOBA010001380">
    <property type="protein sequence ID" value="CAF3592576.1"/>
    <property type="molecule type" value="Genomic_DNA"/>
</dbReference>
<dbReference type="Proteomes" id="UP000677228">
    <property type="component" value="Unassembled WGS sequence"/>
</dbReference>
<dbReference type="Proteomes" id="UP000682733">
    <property type="component" value="Unassembled WGS sequence"/>
</dbReference>
<keyword evidence="5" id="KW-1185">Reference proteome</keyword>
<dbReference type="EMBL" id="CAJOBC010007665">
    <property type="protein sequence ID" value="CAF3939380.1"/>
    <property type="molecule type" value="Genomic_DNA"/>
</dbReference>
<organism evidence="2 5">
    <name type="scientific">Didymodactylos carnosus</name>
    <dbReference type="NCBI Taxonomy" id="1234261"/>
    <lineage>
        <taxon>Eukaryota</taxon>
        <taxon>Metazoa</taxon>
        <taxon>Spiralia</taxon>
        <taxon>Gnathifera</taxon>
        <taxon>Rotifera</taxon>
        <taxon>Eurotatoria</taxon>
        <taxon>Bdelloidea</taxon>
        <taxon>Philodinida</taxon>
        <taxon>Philodinidae</taxon>
        <taxon>Didymodactylos</taxon>
    </lineage>
</organism>
<reference evidence="2" key="1">
    <citation type="submission" date="2021-02" db="EMBL/GenBank/DDBJ databases">
        <authorList>
            <person name="Nowell W R."/>
        </authorList>
    </citation>
    <scope>NUCLEOTIDE SEQUENCE</scope>
</reference>
<evidence type="ECO:0000313" key="2">
    <source>
        <dbReference type="EMBL" id="CAF1175438.1"/>
    </source>
</evidence>
<proteinExistence type="predicted"/>
<evidence type="ECO:0000313" key="5">
    <source>
        <dbReference type="Proteomes" id="UP000663829"/>
    </source>
</evidence>
<dbReference type="EMBL" id="CAJNOK010001380">
    <property type="protein sequence ID" value="CAF0808795.1"/>
    <property type="molecule type" value="Genomic_DNA"/>
</dbReference>
<dbReference type="EMBL" id="CAJNOQ010007666">
    <property type="protein sequence ID" value="CAF1175438.1"/>
    <property type="molecule type" value="Genomic_DNA"/>
</dbReference>
<name>A0A814UJZ3_9BILA</name>
<evidence type="ECO:0000313" key="4">
    <source>
        <dbReference type="EMBL" id="CAF3939380.1"/>
    </source>
</evidence>
<evidence type="ECO:0000313" key="1">
    <source>
        <dbReference type="EMBL" id="CAF0808795.1"/>
    </source>
</evidence>
<sequence length="107" mass="11209">MVMQFTHIHVVAKLNSIIMSYSGLLDVPRVDSGTQLDPVALGNNGSIIVSVVLADHCIASSANTTEVNDLAAVSDAVVSETALSASVGASTISIFGNQERLFYDKID</sequence>